<keyword evidence="7" id="KW-0479">Metal-binding</keyword>
<gene>
    <name evidence="21 22" type="primary">LOC109480010</name>
</gene>
<evidence type="ECO:0000256" key="16">
    <source>
        <dbReference type="SAM" id="MobiDB-lite"/>
    </source>
</evidence>
<dbReference type="Gene3D" id="2.30.30.40">
    <property type="entry name" value="SH3 Domains"/>
    <property type="match status" value="2"/>
</dbReference>
<dbReference type="Proteomes" id="UP000515135">
    <property type="component" value="Unplaced"/>
</dbReference>
<dbReference type="GO" id="GO:0061630">
    <property type="term" value="F:ubiquitin protein ligase activity"/>
    <property type="evidence" value="ECO:0007669"/>
    <property type="project" value="UniProtKB-EC"/>
</dbReference>
<evidence type="ECO:0000256" key="2">
    <source>
        <dbReference type="ARBA" id="ARBA00004496"/>
    </source>
</evidence>
<feature type="domain" description="ZZ-type" evidence="18">
    <location>
        <begin position="78"/>
        <end position="130"/>
    </location>
</feature>
<evidence type="ECO:0000313" key="20">
    <source>
        <dbReference type="Proteomes" id="UP000515135"/>
    </source>
</evidence>
<dbReference type="SMART" id="SM00291">
    <property type="entry name" value="ZnF_ZZ"/>
    <property type="match status" value="1"/>
</dbReference>
<dbReference type="PRINTS" id="PR01415">
    <property type="entry name" value="ANKYRIN"/>
</dbReference>
<dbReference type="Gene3D" id="3.30.60.90">
    <property type="match status" value="1"/>
</dbReference>
<evidence type="ECO:0000256" key="10">
    <source>
        <dbReference type="ARBA" id="ARBA00022786"/>
    </source>
</evidence>
<evidence type="ECO:0000259" key="19">
    <source>
        <dbReference type="PROSITE" id="PS51416"/>
    </source>
</evidence>
<dbReference type="InterPro" id="IPR043145">
    <property type="entry name" value="Znf_ZZ_sf"/>
</dbReference>
<dbReference type="CDD" id="cd16726">
    <property type="entry name" value="RING-HC_MIB2_rpt1"/>
    <property type="match status" value="1"/>
</dbReference>
<feature type="repeat" description="ANK" evidence="14">
    <location>
        <begin position="632"/>
        <end position="656"/>
    </location>
</feature>
<evidence type="ECO:0000256" key="8">
    <source>
        <dbReference type="ARBA" id="ARBA00022737"/>
    </source>
</evidence>
<dbReference type="Pfam" id="PF06701">
    <property type="entry name" value="MIB_HERC2"/>
    <property type="match status" value="2"/>
</dbReference>
<dbReference type="SMART" id="SM00184">
    <property type="entry name" value="RING"/>
    <property type="match status" value="2"/>
</dbReference>
<evidence type="ECO:0000256" key="15">
    <source>
        <dbReference type="PROSITE-ProRule" id="PRU00228"/>
    </source>
</evidence>
<dbReference type="CDD" id="cd16520">
    <property type="entry name" value="RING-HC_MIBs-like"/>
    <property type="match status" value="1"/>
</dbReference>
<dbReference type="EC" id="2.3.2.27" evidence="4"/>
<keyword evidence="11" id="KW-0862">Zinc</keyword>
<keyword evidence="12" id="KW-0914">Notch signaling pathway</keyword>
<dbReference type="InterPro" id="IPR037252">
    <property type="entry name" value="Mib_Herc2_sf"/>
</dbReference>
<dbReference type="PROSITE" id="PS51416">
    <property type="entry name" value="MIB_HERC2"/>
    <property type="match status" value="2"/>
</dbReference>
<keyword evidence="9 15" id="KW-0863">Zinc-finger</keyword>
<feature type="domain" description="MIB/HERC2" evidence="19">
    <location>
        <begin position="141"/>
        <end position="219"/>
    </location>
</feature>
<feature type="repeat" description="ANK" evidence="14">
    <location>
        <begin position="465"/>
        <end position="497"/>
    </location>
</feature>
<dbReference type="GO" id="GO:0005737">
    <property type="term" value="C:cytoplasm"/>
    <property type="evidence" value="ECO:0007669"/>
    <property type="project" value="UniProtKB-SubCell"/>
</dbReference>
<dbReference type="InterPro" id="IPR000433">
    <property type="entry name" value="Znf_ZZ"/>
</dbReference>
<evidence type="ECO:0000256" key="11">
    <source>
        <dbReference type="ARBA" id="ARBA00022833"/>
    </source>
</evidence>
<dbReference type="PROSITE" id="PS01357">
    <property type="entry name" value="ZF_ZZ_1"/>
    <property type="match status" value="1"/>
</dbReference>
<reference evidence="21 22" key="1">
    <citation type="submission" date="2025-04" db="UniProtKB">
        <authorList>
            <consortium name="RefSeq"/>
        </authorList>
    </citation>
    <scope>IDENTIFICATION</scope>
    <source>
        <tissue evidence="21 22">Gonad</tissue>
    </source>
</reference>
<feature type="region of interest" description="Disordered" evidence="16">
    <location>
        <begin position="784"/>
        <end position="810"/>
    </location>
</feature>
<dbReference type="RefSeq" id="XP_019637696.1">
    <property type="nucleotide sequence ID" value="XM_019782137.1"/>
</dbReference>
<keyword evidence="8" id="KW-0677">Repeat</keyword>
<evidence type="ECO:0000256" key="1">
    <source>
        <dbReference type="ARBA" id="ARBA00000900"/>
    </source>
</evidence>
<feature type="repeat" description="ANK" evidence="14">
    <location>
        <begin position="531"/>
        <end position="563"/>
    </location>
</feature>
<keyword evidence="13 14" id="KW-0040">ANK repeat</keyword>
<feature type="domain" description="RING-type" evidence="17">
    <location>
        <begin position="901"/>
        <end position="934"/>
    </location>
</feature>
<dbReference type="Pfam" id="PF18346">
    <property type="entry name" value="SH3_15"/>
    <property type="match status" value="2"/>
</dbReference>
<evidence type="ECO:0000256" key="12">
    <source>
        <dbReference type="ARBA" id="ARBA00022976"/>
    </source>
</evidence>
<dbReference type="KEGG" id="bbel:109480010"/>
<keyword evidence="5" id="KW-0963">Cytoplasm</keyword>
<keyword evidence="20" id="KW-1185">Reference proteome</keyword>
<sequence length="945" mass="104215">MEVGLRVIRGPDWKWANQDDGEGHIGTVVEIGRPGSTASPDKTAVVQWDSGMRTNYRVGYQGSYDLLVYDNAPIGVKHPNIICDDCKQHGIRGIRWKCTECHDFDLCTVCYMNDKHLTTHQFERYETAQSAGVRVPKRHGSVKVQSRGIFPGARVVRGPDWDWGNQDGGPGNTGKVIEIRGWDNESGNSVVQVTWSSGATNVYRLGHKGKVDVKYTQDATGGYYYKDHLPKLGYHHHQTIVSHIEPVNSAAGQNFRVGDKVKVQLDVDILKQLQEGHGGWNPKMVEFIGKAGTVHRVTERGDIRVQYDGSSNRWTFHPAALTKVDMFSVGDTVRISDKMEEVKRLQAGHGEWTDAMRSTLGQLGTVQKVYHDGDLRVLVNGQTWTLNPANITMVPRSTIDSNNTMAPDRERRQSNTVLSLLEQIRAIQVDNNTPDKLVSEAAQGHLGKVHELVTKHPDRVDTKSSGKTALQVSCHQGYLDMVKVLILAGASLEVKDDDGDTALHYSAFGNQPEIAELLLTKGASVNATNNSGCGALHVAVNKSHVRCVRVLLNHNCNINTQDSYGDTALHDAIAKDNRDILDMLLAVPTLDLQLRNNRGFNPLHHASLKGNKYAAEKILSICPQLVDERKDDGYSALHLAALNGHREVADVLITQGHCEVNILNNRHQTPLLLAVSQGHTAVIELLVSRSANVNMEDEEGDTCLHLALMRQSDNTNLANSPQVASIHSSMGIGDAGGNAGAAIACFLVQEGANLNAANQRGQTPMDLVTDPRVKELIQQFASARRDMEAQSSRSQADGIRPGPSNPGQRECGPLDVEVDCTECIVCDDNMANVKFEPCNHTIACVECSTRMKKCIKCQQPITRKVKIDGQPVEVQPTRNILPEKVVELERKVREMEESALCMICLERKRNVAFLCGHATCEQCSRPLKHCPMCRKTITKKIALYL</sequence>
<dbReference type="SUPFAM" id="SSF57850">
    <property type="entry name" value="RING/U-box"/>
    <property type="match status" value="2"/>
</dbReference>
<dbReference type="PROSITE" id="PS50135">
    <property type="entry name" value="ZF_ZZ_2"/>
    <property type="match status" value="1"/>
</dbReference>
<dbReference type="RefSeq" id="XP_019637694.1">
    <property type="nucleotide sequence ID" value="XM_019782135.1"/>
</dbReference>
<keyword evidence="10" id="KW-0833">Ubl conjugation pathway</keyword>
<evidence type="ECO:0000256" key="13">
    <source>
        <dbReference type="ARBA" id="ARBA00023043"/>
    </source>
</evidence>
<evidence type="ECO:0000256" key="14">
    <source>
        <dbReference type="PROSITE-ProRule" id="PRU00023"/>
    </source>
</evidence>
<dbReference type="GeneID" id="109480010"/>
<dbReference type="Pfam" id="PF00569">
    <property type="entry name" value="ZZ"/>
    <property type="match status" value="1"/>
</dbReference>
<evidence type="ECO:0000256" key="5">
    <source>
        <dbReference type="ARBA" id="ARBA00022490"/>
    </source>
</evidence>
<evidence type="ECO:0000256" key="6">
    <source>
        <dbReference type="ARBA" id="ARBA00022679"/>
    </source>
</evidence>
<feature type="repeat" description="ANK" evidence="14">
    <location>
        <begin position="498"/>
        <end position="530"/>
    </location>
</feature>
<dbReference type="PANTHER" id="PTHR24202:SF4">
    <property type="entry name" value="E3 UBIQUITIN-PROTEIN LIGASE MIB2-RELATED"/>
    <property type="match status" value="1"/>
</dbReference>
<evidence type="ECO:0000313" key="22">
    <source>
        <dbReference type="RefSeq" id="XP_019637696.1"/>
    </source>
</evidence>
<evidence type="ECO:0000259" key="18">
    <source>
        <dbReference type="PROSITE" id="PS50135"/>
    </source>
</evidence>
<dbReference type="OrthoDB" id="2122982at2759"/>
<dbReference type="Gene3D" id="3.30.40.10">
    <property type="entry name" value="Zinc/RING finger domain, C3HC4 (zinc finger)"/>
    <property type="match status" value="2"/>
</dbReference>
<dbReference type="Pfam" id="PF13637">
    <property type="entry name" value="Ank_4"/>
    <property type="match status" value="1"/>
</dbReference>
<dbReference type="FunFam" id="3.30.60.90:FF:000004">
    <property type="entry name" value="Putative E3 ubiquitin-protein ligase MIB2"/>
    <property type="match status" value="1"/>
</dbReference>
<protein>
    <recommendedName>
        <fullName evidence="4">RING-type E3 ubiquitin transferase</fullName>
        <ecNumber evidence="4">2.3.2.27</ecNumber>
    </recommendedName>
</protein>
<dbReference type="PROSITE" id="PS50089">
    <property type="entry name" value="ZF_RING_2"/>
    <property type="match status" value="2"/>
</dbReference>
<evidence type="ECO:0000259" key="17">
    <source>
        <dbReference type="PROSITE" id="PS50089"/>
    </source>
</evidence>
<dbReference type="InterPro" id="IPR002110">
    <property type="entry name" value="Ankyrin_rpt"/>
</dbReference>
<dbReference type="SMART" id="SM00248">
    <property type="entry name" value="ANK"/>
    <property type="match status" value="8"/>
</dbReference>
<keyword evidence="6" id="KW-0808">Transferase</keyword>
<evidence type="ECO:0000256" key="7">
    <source>
        <dbReference type="ARBA" id="ARBA00022723"/>
    </source>
</evidence>
<comment type="catalytic activity">
    <reaction evidence="1">
        <text>S-ubiquitinyl-[E2 ubiquitin-conjugating enzyme]-L-cysteine + [acceptor protein]-L-lysine = [E2 ubiquitin-conjugating enzyme]-L-cysteine + N(6)-ubiquitinyl-[acceptor protein]-L-lysine.</text>
        <dbReference type="EC" id="2.3.2.27"/>
    </reaction>
</comment>
<name>A0A6P4ZUD9_BRABE</name>
<dbReference type="UniPathway" id="UPA00143"/>
<dbReference type="InterPro" id="IPR001841">
    <property type="entry name" value="Znf_RING"/>
</dbReference>
<dbReference type="Pfam" id="PF12796">
    <property type="entry name" value="Ank_2"/>
    <property type="match status" value="2"/>
</dbReference>
<dbReference type="SUPFAM" id="SSF48403">
    <property type="entry name" value="Ankyrin repeat"/>
    <property type="match status" value="1"/>
</dbReference>
<dbReference type="FunFam" id="2.30.30.40:FF:000044">
    <property type="entry name" value="E3 ubiquitin-protein ligase MIB2, putative"/>
    <property type="match status" value="1"/>
</dbReference>
<dbReference type="PANTHER" id="PTHR24202">
    <property type="entry name" value="E3 UBIQUITIN-PROTEIN LIGASE MIB2"/>
    <property type="match status" value="1"/>
</dbReference>
<dbReference type="Gene3D" id="1.25.40.20">
    <property type="entry name" value="Ankyrin repeat-containing domain"/>
    <property type="match status" value="3"/>
</dbReference>
<dbReference type="GO" id="GO:0007219">
    <property type="term" value="P:Notch signaling pathway"/>
    <property type="evidence" value="ECO:0007669"/>
    <property type="project" value="UniProtKB-KW"/>
</dbReference>
<feature type="domain" description="MIB/HERC2" evidence="19">
    <location>
        <begin position="1"/>
        <end position="72"/>
    </location>
</feature>
<dbReference type="GO" id="GO:0008270">
    <property type="term" value="F:zinc ion binding"/>
    <property type="evidence" value="ECO:0007669"/>
    <property type="project" value="UniProtKB-KW"/>
</dbReference>
<dbReference type="PROSITE" id="PS50088">
    <property type="entry name" value="ANK_REPEAT"/>
    <property type="match status" value="5"/>
</dbReference>
<dbReference type="InterPro" id="IPR013083">
    <property type="entry name" value="Znf_RING/FYVE/PHD"/>
</dbReference>
<dbReference type="SUPFAM" id="SSF159034">
    <property type="entry name" value="Mib/herc2 domain-like"/>
    <property type="match status" value="2"/>
</dbReference>
<proteinExistence type="predicted"/>
<evidence type="ECO:0000313" key="21">
    <source>
        <dbReference type="RefSeq" id="XP_019637694.1"/>
    </source>
</evidence>
<evidence type="ECO:0000256" key="3">
    <source>
        <dbReference type="ARBA" id="ARBA00004906"/>
    </source>
</evidence>
<dbReference type="InterPro" id="IPR036770">
    <property type="entry name" value="Ankyrin_rpt-contain_sf"/>
</dbReference>
<feature type="repeat" description="ANK" evidence="14">
    <location>
        <begin position="666"/>
        <end position="698"/>
    </location>
</feature>
<comment type="pathway">
    <text evidence="3">Protein modification; protein ubiquitination.</text>
</comment>
<dbReference type="FunFam" id="2.30.30.40:FF:000078">
    <property type="entry name" value="Putative e3 ubiquitin-protein ligase mib2"/>
    <property type="match status" value="1"/>
</dbReference>
<comment type="subcellular location">
    <subcellularLocation>
        <location evidence="2">Cytoplasm</location>
    </subcellularLocation>
</comment>
<organism evidence="20 21">
    <name type="scientific">Branchiostoma belcheri</name>
    <name type="common">Amphioxus</name>
    <dbReference type="NCBI Taxonomy" id="7741"/>
    <lineage>
        <taxon>Eukaryota</taxon>
        <taxon>Metazoa</taxon>
        <taxon>Chordata</taxon>
        <taxon>Cephalochordata</taxon>
        <taxon>Leptocardii</taxon>
        <taxon>Amphioxiformes</taxon>
        <taxon>Branchiostomatidae</taxon>
        <taxon>Branchiostoma</taxon>
    </lineage>
</organism>
<dbReference type="AlphaFoldDB" id="A0A6P4ZUD9"/>
<feature type="domain" description="RING-type" evidence="17">
    <location>
        <begin position="823"/>
        <end position="858"/>
    </location>
</feature>
<evidence type="ECO:0000256" key="4">
    <source>
        <dbReference type="ARBA" id="ARBA00012483"/>
    </source>
</evidence>
<dbReference type="Pfam" id="PF13920">
    <property type="entry name" value="zf-C3HC4_3"/>
    <property type="match status" value="2"/>
</dbReference>
<accession>A0A6P4ZUD9</accession>
<dbReference type="GO" id="GO:0016567">
    <property type="term" value="P:protein ubiquitination"/>
    <property type="evidence" value="ECO:0007669"/>
    <property type="project" value="UniProtKB-UniPathway"/>
</dbReference>
<dbReference type="InterPro" id="IPR040847">
    <property type="entry name" value="SH3_15"/>
</dbReference>
<dbReference type="InterPro" id="IPR010606">
    <property type="entry name" value="Mib_Herc2"/>
</dbReference>
<evidence type="ECO:0000256" key="9">
    <source>
        <dbReference type="ARBA" id="ARBA00022771"/>
    </source>
</evidence>
<dbReference type="PROSITE" id="PS50297">
    <property type="entry name" value="ANK_REP_REGION"/>
    <property type="match status" value="5"/>
</dbReference>